<accession>A0ABP9GF23</accession>
<comment type="caution">
    <text evidence="1">The sequence shown here is derived from an EMBL/GenBank/DDBJ whole genome shotgun (WGS) entry which is preliminary data.</text>
</comment>
<proteinExistence type="predicted"/>
<keyword evidence="2" id="KW-1185">Reference proteome</keyword>
<gene>
    <name evidence="1" type="ORF">GCM10023314_11700</name>
</gene>
<evidence type="ECO:0008006" key="3">
    <source>
        <dbReference type="Google" id="ProtNLM"/>
    </source>
</evidence>
<protein>
    <recommendedName>
        <fullName evidence="3">RteC protein</fullName>
    </recommendedName>
</protein>
<evidence type="ECO:0000313" key="2">
    <source>
        <dbReference type="Proteomes" id="UP001501302"/>
    </source>
</evidence>
<dbReference type="EMBL" id="BAABJJ010000012">
    <property type="protein sequence ID" value="GAA4940522.1"/>
    <property type="molecule type" value="Genomic_DNA"/>
</dbReference>
<organism evidence="1 2">
    <name type="scientific">Algibacter agarivorans</name>
    <dbReference type="NCBI Taxonomy" id="1109741"/>
    <lineage>
        <taxon>Bacteria</taxon>
        <taxon>Pseudomonadati</taxon>
        <taxon>Bacteroidota</taxon>
        <taxon>Flavobacteriia</taxon>
        <taxon>Flavobacteriales</taxon>
        <taxon>Flavobacteriaceae</taxon>
        <taxon>Algibacter</taxon>
    </lineage>
</organism>
<evidence type="ECO:0000313" key="1">
    <source>
        <dbReference type="EMBL" id="GAA4940522.1"/>
    </source>
</evidence>
<dbReference type="Proteomes" id="UP001501302">
    <property type="component" value="Unassembled WGS sequence"/>
</dbReference>
<name>A0ABP9GF23_9FLAO</name>
<reference evidence="2" key="1">
    <citation type="journal article" date="2019" name="Int. J. Syst. Evol. Microbiol.">
        <title>The Global Catalogue of Microorganisms (GCM) 10K type strain sequencing project: providing services to taxonomists for standard genome sequencing and annotation.</title>
        <authorList>
            <consortium name="The Broad Institute Genomics Platform"/>
            <consortium name="The Broad Institute Genome Sequencing Center for Infectious Disease"/>
            <person name="Wu L."/>
            <person name="Ma J."/>
        </authorList>
    </citation>
    <scope>NUCLEOTIDE SEQUENCE [LARGE SCALE GENOMIC DNA]</scope>
    <source>
        <strain evidence="2">JCM 18285</strain>
    </source>
</reference>
<dbReference type="RefSeq" id="WP_345190755.1">
    <property type="nucleotide sequence ID" value="NZ_BAABJJ010000012.1"/>
</dbReference>
<sequence>MAKGILKTDYHTLQTYLIEIAEIPARLNRCDIVLKNELLEHIDIRIDSLLKTINERLLLDKDYSYPVEYLPNKQFEYWGERVSCVFNYYELLKLKGFIKQSIEVKTQKNRYTDLFNENGLELFNYINESFEGAITVKYTIMLHFLRYKNYIKGTNTRYLEFVRFNCDLGKIKFSRLDDIQINDEKYLKQESFLTDLLKDFKHLNGIE</sequence>